<sequence length="133" mass="14581">MIEPTNHKVSFSVERASLTCIHCCELFVDNDVSELMCTDGFSGQSIIPMPIYLPFKQLLHTWRVVEVQKASQKEVVKSQDGIATTFENSMPGGPSEEAFFTGGTPSASSHMSSNEPKLAPTSDFPERSTDHGK</sequence>
<feature type="compositionally biased region" description="Polar residues" evidence="1">
    <location>
        <begin position="103"/>
        <end position="115"/>
    </location>
</feature>
<dbReference type="EMBL" id="JAIPUX010005289">
    <property type="protein sequence ID" value="KAH0617434.1"/>
    <property type="molecule type" value="Genomic_DNA"/>
</dbReference>
<reference evidence="2 3" key="1">
    <citation type="journal article" date="2022" name="Gigascience">
        <title>A chromosome-level genome assembly and annotation of the desert horned lizard, Phrynosoma platyrhinos, provides insight into chromosomal rearrangements among reptiles.</title>
        <authorList>
            <person name="Koochekian N."/>
            <person name="Ascanio A."/>
            <person name="Farleigh K."/>
            <person name="Card D.C."/>
            <person name="Schield D.R."/>
            <person name="Castoe T.A."/>
            <person name="Jezkova T."/>
        </authorList>
    </citation>
    <scope>NUCLEOTIDE SEQUENCE [LARGE SCALE GENOMIC DNA]</scope>
    <source>
        <strain evidence="2">NK-2021</strain>
    </source>
</reference>
<proteinExistence type="predicted"/>
<keyword evidence="3" id="KW-1185">Reference proteome</keyword>
<evidence type="ECO:0000256" key="1">
    <source>
        <dbReference type="SAM" id="MobiDB-lite"/>
    </source>
</evidence>
<organism evidence="2 3">
    <name type="scientific">Phrynosoma platyrhinos</name>
    <name type="common">Desert horned lizard</name>
    <dbReference type="NCBI Taxonomy" id="52577"/>
    <lineage>
        <taxon>Eukaryota</taxon>
        <taxon>Metazoa</taxon>
        <taxon>Chordata</taxon>
        <taxon>Craniata</taxon>
        <taxon>Vertebrata</taxon>
        <taxon>Euteleostomi</taxon>
        <taxon>Lepidosauria</taxon>
        <taxon>Squamata</taxon>
        <taxon>Bifurcata</taxon>
        <taxon>Unidentata</taxon>
        <taxon>Episquamata</taxon>
        <taxon>Toxicofera</taxon>
        <taxon>Iguania</taxon>
        <taxon>Phrynosomatidae</taxon>
        <taxon>Phrynosomatinae</taxon>
        <taxon>Phrynosoma</taxon>
    </lineage>
</organism>
<protein>
    <submittedName>
        <fullName evidence="2">Uncharacterized protein</fullName>
    </submittedName>
</protein>
<evidence type="ECO:0000313" key="3">
    <source>
        <dbReference type="Proteomes" id="UP000826234"/>
    </source>
</evidence>
<accession>A0ABQ7SJD4</accession>
<gene>
    <name evidence="2" type="ORF">JD844_015633</name>
</gene>
<feature type="compositionally biased region" description="Basic and acidic residues" evidence="1">
    <location>
        <begin position="124"/>
        <end position="133"/>
    </location>
</feature>
<feature type="region of interest" description="Disordered" evidence="1">
    <location>
        <begin position="87"/>
        <end position="133"/>
    </location>
</feature>
<comment type="caution">
    <text evidence="2">The sequence shown here is derived from an EMBL/GenBank/DDBJ whole genome shotgun (WGS) entry which is preliminary data.</text>
</comment>
<evidence type="ECO:0000313" key="2">
    <source>
        <dbReference type="EMBL" id="KAH0617434.1"/>
    </source>
</evidence>
<dbReference type="Proteomes" id="UP000826234">
    <property type="component" value="Unassembled WGS sequence"/>
</dbReference>
<name>A0ABQ7SJD4_PHRPL</name>